<sequence length="147" mass="15951">MDSDKQEKASCSNVYKRGRDDNSLWDDGELIRLWNMQLERQHQGNEECSNSDKSASSGSTASSDDGGSRISSPSRAFVEVSTAHVAKQSNAPKCASPIAEASSVDSVLPEDVSGLPRAIRRIATAYYRAGYEAGFYVGRTQGKGNRR</sequence>
<protein>
    <submittedName>
        <fullName evidence="2">Uncharacterized protein</fullName>
    </submittedName>
</protein>
<proteinExistence type="predicted"/>
<feature type="region of interest" description="Disordered" evidence="1">
    <location>
        <begin position="41"/>
        <end position="75"/>
    </location>
</feature>
<accession>G0U915</accession>
<reference evidence="2" key="1">
    <citation type="journal article" date="2012" name="Proc. Natl. Acad. Sci. U.S.A.">
        <title>Antigenic diversity is generated by distinct evolutionary mechanisms in African trypanosome species.</title>
        <authorList>
            <person name="Jackson A.P."/>
            <person name="Berry A."/>
            <person name="Aslett M."/>
            <person name="Allison H.C."/>
            <person name="Burton P."/>
            <person name="Vavrova-Anderson J."/>
            <person name="Brown R."/>
            <person name="Browne H."/>
            <person name="Corton N."/>
            <person name="Hauser H."/>
            <person name="Gamble J."/>
            <person name="Gilderthorp R."/>
            <person name="Marcello L."/>
            <person name="McQuillan J."/>
            <person name="Otto T.D."/>
            <person name="Quail M.A."/>
            <person name="Sanders M.J."/>
            <person name="van Tonder A."/>
            <person name="Ginger M.L."/>
            <person name="Field M.C."/>
            <person name="Barry J.D."/>
            <person name="Hertz-Fowler C."/>
            <person name="Berriman M."/>
        </authorList>
    </citation>
    <scope>NUCLEOTIDE SEQUENCE</scope>
    <source>
        <strain evidence="2">Y486</strain>
    </source>
</reference>
<dbReference type="AlphaFoldDB" id="G0U915"/>
<dbReference type="OMA" id="WDDAYLL"/>
<evidence type="ECO:0000313" key="2">
    <source>
        <dbReference type="EMBL" id="CCC54098.1"/>
    </source>
</evidence>
<organism evidence="2">
    <name type="scientific">Trypanosoma vivax (strain Y486)</name>
    <dbReference type="NCBI Taxonomy" id="1055687"/>
    <lineage>
        <taxon>Eukaryota</taxon>
        <taxon>Discoba</taxon>
        <taxon>Euglenozoa</taxon>
        <taxon>Kinetoplastea</taxon>
        <taxon>Metakinetoplastina</taxon>
        <taxon>Trypanosomatida</taxon>
        <taxon>Trypanosomatidae</taxon>
        <taxon>Trypanosoma</taxon>
        <taxon>Duttonella</taxon>
    </lineage>
</organism>
<dbReference type="VEuPathDB" id="TriTrypDB:TvY486_1115820"/>
<feature type="compositionally biased region" description="Low complexity" evidence="1">
    <location>
        <begin position="51"/>
        <end position="65"/>
    </location>
</feature>
<dbReference type="EMBL" id="HE573027">
    <property type="protein sequence ID" value="CCC54098.1"/>
    <property type="molecule type" value="Genomic_DNA"/>
</dbReference>
<evidence type="ECO:0000256" key="1">
    <source>
        <dbReference type="SAM" id="MobiDB-lite"/>
    </source>
</evidence>
<gene>
    <name evidence="2" type="ORF">TVY486_1115820</name>
</gene>
<feature type="region of interest" description="Disordered" evidence="1">
    <location>
        <begin position="1"/>
        <end position="24"/>
    </location>
</feature>
<name>G0U915_TRYVY</name>